<protein>
    <submittedName>
        <fullName evidence="1">Uncharacterized protein</fullName>
    </submittedName>
</protein>
<keyword evidence="2" id="KW-1185">Reference proteome</keyword>
<evidence type="ECO:0000313" key="1">
    <source>
        <dbReference type="EMBL" id="MFC3983072.1"/>
    </source>
</evidence>
<dbReference type="RefSeq" id="WP_386191939.1">
    <property type="nucleotide sequence ID" value="NZ_JBHSBC010000022.1"/>
</dbReference>
<accession>A0ABV8F331</accession>
<dbReference type="Proteomes" id="UP001595698">
    <property type="component" value="Unassembled WGS sequence"/>
</dbReference>
<name>A0ABV8F331_9ACTN</name>
<comment type="caution">
    <text evidence="1">The sequence shown here is derived from an EMBL/GenBank/DDBJ whole genome shotgun (WGS) entry which is preliminary data.</text>
</comment>
<sequence length="264" mass="29305">MWTRGFSERAWERGCRETVARAFAAVPYYREMWAVAGARLDEPEATPVTRLDTVLDRLYPLDAPYVRRREEPLWVGEPAELFEALELTGAHRRDLPLFEVRTSLLDWERIGPGGGRYHVVLSASAEVADPELRQGQLRALREARDPGLLADAAQLTELDGGTAGARVFLRRSPGEVVEDGAAAEVTEVVHDERLGYLGARHRGCGRTHLNWRRVHARTGGSGPLFTMTRRRRPTLANITLPGTTHLTVGRCAEHGTPTLDGGSR</sequence>
<gene>
    <name evidence="1" type="ORF">ACFOYY_23270</name>
</gene>
<evidence type="ECO:0000313" key="2">
    <source>
        <dbReference type="Proteomes" id="UP001595698"/>
    </source>
</evidence>
<dbReference type="EMBL" id="JBHSBC010000022">
    <property type="protein sequence ID" value="MFC3983072.1"/>
    <property type="molecule type" value="Genomic_DNA"/>
</dbReference>
<organism evidence="1 2">
    <name type="scientific">Streptosporangium jomthongense</name>
    <dbReference type="NCBI Taxonomy" id="1193683"/>
    <lineage>
        <taxon>Bacteria</taxon>
        <taxon>Bacillati</taxon>
        <taxon>Actinomycetota</taxon>
        <taxon>Actinomycetes</taxon>
        <taxon>Streptosporangiales</taxon>
        <taxon>Streptosporangiaceae</taxon>
        <taxon>Streptosporangium</taxon>
    </lineage>
</organism>
<reference evidence="2" key="1">
    <citation type="journal article" date="2019" name="Int. J. Syst. Evol. Microbiol.">
        <title>The Global Catalogue of Microorganisms (GCM) 10K type strain sequencing project: providing services to taxonomists for standard genome sequencing and annotation.</title>
        <authorList>
            <consortium name="The Broad Institute Genomics Platform"/>
            <consortium name="The Broad Institute Genome Sequencing Center for Infectious Disease"/>
            <person name="Wu L."/>
            <person name="Ma J."/>
        </authorList>
    </citation>
    <scope>NUCLEOTIDE SEQUENCE [LARGE SCALE GENOMIC DNA]</scope>
    <source>
        <strain evidence="2">TBRC 7912</strain>
    </source>
</reference>
<proteinExistence type="predicted"/>